<comment type="caution">
    <text evidence="1">The sequence shown here is derived from an EMBL/GenBank/DDBJ whole genome shotgun (WGS) entry which is preliminary data.</text>
</comment>
<dbReference type="EMBL" id="BTSX01000004">
    <property type="protein sequence ID" value="GMS93762.1"/>
    <property type="molecule type" value="Genomic_DNA"/>
</dbReference>
<evidence type="ECO:0000313" key="2">
    <source>
        <dbReference type="Proteomes" id="UP001432027"/>
    </source>
</evidence>
<feature type="non-terminal residue" evidence="1">
    <location>
        <position position="1"/>
    </location>
</feature>
<feature type="non-terminal residue" evidence="1">
    <location>
        <position position="125"/>
    </location>
</feature>
<evidence type="ECO:0000313" key="1">
    <source>
        <dbReference type="EMBL" id="GMS93762.1"/>
    </source>
</evidence>
<protein>
    <submittedName>
        <fullName evidence="1">Uncharacterized protein</fullName>
    </submittedName>
</protein>
<name>A0AAV5THI3_9BILA</name>
<accession>A0AAV5THI3</accession>
<dbReference type="Proteomes" id="UP001432027">
    <property type="component" value="Unassembled WGS sequence"/>
</dbReference>
<gene>
    <name evidence="1" type="ORF">PENTCL1PPCAC_15937</name>
</gene>
<dbReference type="AlphaFoldDB" id="A0AAV5THI3"/>
<keyword evidence="2" id="KW-1185">Reference proteome</keyword>
<organism evidence="1 2">
    <name type="scientific">Pristionchus entomophagus</name>
    <dbReference type="NCBI Taxonomy" id="358040"/>
    <lineage>
        <taxon>Eukaryota</taxon>
        <taxon>Metazoa</taxon>
        <taxon>Ecdysozoa</taxon>
        <taxon>Nematoda</taxon>
        <taxon>Chromadorea</taxon>
        <taxon>Rhabditida</taxon>
        <taxon>Rhabditina</taxon>
        <taxon>Diplogasteromorpha</taxon>
        <taxon>Diplogasteroidea</taxon>
        <taxon>Neodiplogasteridae</taxon>
        <taxon>Pristionchus</taxon>
    </lineage>
</organism>
<proteinExistence type="predicted"/>
<sequence>KFIHLFGILPSRNHIILTIEEEIGRIILLSRHEDRCDEAASQSRTWLSFQFCFLSSLHDGGAVGSTSVALLEEKQEGLDGGHGSSLQCSFSSTQICSEEHGKVHSVLLETHPGTGLQGGAKHVVI</sequence>
<reference evidence="1" key="1">
    <citation type="submission" date="2023-10" db="EMBL/GenBank/DDBJ databases">
        <title>Genome assembly of Pristionchus species.</title>
        <authorList>
            <person name="Yoshida K."/>
            <person name="Sommer R.J."/>
        </authorList>
    </citation>
    <scope>NUCLEOTIDE SEQUENCE</scope>
    <source>
        <strain evidence="1">RS0144</strain>
    </source>
</reference>